<feature type="region of interest" description="Disordered" evidence="3">
    <location>
        <begin position="167"/>
        <end position="191"/>
    </location>
</feature>
<reference evidence="6 8" key="2">
    <citation type="submission" date="2023-11" db="EMBL/GenBank/DDBJ databases">
        <title>MicrobeMod: A computational toolkit for identifying prokaryotic methylation and restriction-modification with nanopore sequencing.</title>
        <authorList>
            <person name="Crits-Christoph A."/>
            <person name="Kang S.C."/>
            <person name="Lee H."/>
            <person name="Ostrov N."/>
        </authorList>
    </citation>
    <scope>NUCLEOTIDE SEQUENCE [LARGE SCALE GENOMIC DNA]</scope>
    <source>
        <strain evidence="6 8">ATCC 23090</strain>
    </source>
</reference>
<reference evidence="5 7" key="1">
    <citation type="submission" date="2016-11" db="EMBL/GenBank/DDBJ databases">
        <authorList>
            <person name="Jaros S."/>
            <person name="Januszkiewicz K."/>
            <person name="Wedrychowicz H."/>
        </authorList>
    </citation>
    <scope>NUCLEOTIDE SEQUENCE [LARGE SCALE GENOMIC DNA]</scope>
    <source>
        <strain evidence="5 7">DSM 784</strain>
    </source>
</reference>
<dbReference type="CDD" id="cd02138">
    <property type="entry name" value="TdsD-like"/>
    <property type="match status" value="1"/>
</dbReference>
<protein>
    <submittedName>
        <fullName evidence="5 6">Nitroreductase</fullName>
    </submittedName>
</protein>
<evidence type="ECO:0000256" key="2">
    <source>
        <dbReference type="ARBA" id="ARBA00023002"/>
    </source>
</evidence>
<organism evidence="5 7">
    <name type="scientific">Chitinophaga sancti</name>
    <dbReference type="NCBI Taxonomy" id="1004"/>
    <lineage>
        <taxon>Bacteria</taxon>
        <taxon>Pseudomonadati</taxon>
        <taxon>Bacteroidota</taxon>
        <taxon>Chitinophagia</taxon>
        <taxon>Chitinophagales</taxon>
        <taxon>Chitinophagaceae</taxon>
        <taxon>Chitinophaga</taxon>
    </lineage>
</organism>
<evidence type="ECO:0000313" key="7">
    <source>
        <dbReference type="Proteomes" id="UP000183788"/>
    </source>
</evidence>
<dbReference type="EMBL" id="FPIZ01000010">
    <property type="protein sequence ID" value="SFW66461.1"/>
    <property type="molecule type" value="Genomic_DNA"/>
</dbReference>
<dbReference type="Proteomes" id="UP000183788">
    <property type="component" value="Unassembled WGS sequence"/>
</dbReference>
<dbReference type="PANTHER" id="PTHR43673:SF10">
    <property type="entry name" value="NADH DEHYDROGENASE_NAD(P)H NITROREDUCTASE XCC3605-RELATED"/>
    <property type="match status" value="1"/>
</dbReference>
<feature type="domain" description="Nitroreductase" evidence="4">
    <location>
        <begin position="17"/>
        <end position="58"/>
    </location>
</feature>
<evidence type="ECO:0000313" key="6">
    <source>
        <dbReference type="EMBL" id="WQG90057.1"/>
    </source>
</evidence>
<feature type="compositionally biased region" description="Basic and acidic residues" evidence="3">
    <location>
        <begin position="167"/>
        <end position="178"/>
    </location>
</feature>
<feature type="domain" description="Nitroreductase" evidence="4">
    <location>
        <begin position="74"/>
        <end position="160"/>
    </location>
</feature>
<proteinExistence type="inferred from homology"/>
<dbReference type="STRING" id="1004.SAMN05661012_03322"/>
<dbReference type="InterPro" id="IPR029479">
    <property type="entry name" value="Nitroreductase"/>
</dbReference>
<evidence type="ECO:0000256" key="3">
    <source>
        <dbReference type="SAM" id="MobiDB-lite"/>
    </source>
</evidence>
<evidence type="ECO:0000313" key="5">
    <source>
        <dbReference type="EMBL" id="SFW66461.1"/>
    </source>
</evidence>
<dbReference type="OrthoDB" id="9809288at2"/>
<dbReference type="Proteomes" id="UP001326715">
    <property type="component" value="Chromosome"/>
</dbReference>
<dbReference type="GO" id="GO:0016491">
    <property type="term" value="F:oxidoreductase activity"/>
    <property type="evidence" value="ECO:0007669"/>
    <property type="project" value="UniProtKB-KW"/>
</dbReference>
<comment type="similarity">
    <text evidence="1">Belongs to the nitroreductase family.</text>
</comment>
<keyword evidence="8" id="KW-1185">Reference proteome</keyword>
<evidence type="ECO:0000313" key="8">
    <source>
        <dbReference type="Proteomes" id="UP001326715"/>
    </source>
</evidence>
<name>A0A1K1R369_9BACT</name>
<dbReference type="AlphaFoldDB" id="A0A1K1R369"/>
<sequence>MSSVKTAQTSHKVLDLIKERWSPRSYSAQPVTEEEVLTILEGASWAPSANNSQPWRYVYALAGTPGFDKLYSALMPGNQPWAKNAAALVLSIGIRELPDLEQKNHYYAHDTGMSNAFLLLQADSMGINGHVMAGFHKQQIAESLELLPTEEPLVIIALGRRDEAEKLEEPYKSRELAPRTRKPLSEFTKLA</sequence>
<accession>A0A1K1R369</accession>
<dbReference type="InterPro" id="IPR000415">
    <property type="entry name" value="Nitroreductase-like"/>
</dbReference>
<evidence type="ECO:0000256" key="1">
    <source>
        <dbReference type="ARBA" id="ARBA00007118"/>
    </source>
</evidence>
<dbReference type="EMBL" id="CP140154">
    <property type="protein sequence ID" value="WQG90057.1"/>
    <property type="molecule type" value="Genomic_DNA"/>
</dbReference>
<dbReference type="RefSeq" id="WP_072362350.1">
    <property type="nucleotide sequence ID" value="NZ_CBHWAX010000184.1"/>
</dbReference>
<dbReference type="PANTHER" id="PTHR43673">
    <property type="entry name" value="NAD(P)H NITROREDUCTASE YDGI-RELATED"/>
    <property type="match status" value="1"/>
</dbReference>
<dbReference type="Gene3D" id="3.40.109.10">
    <property type="entry name" value="NADH Oxidase"/>
    <property type="match status" value="1"/>
</dbReference>
<gene>
    <name evidence="5" type="ORF">SAMN05661012_03322</name>
    <name evidence="6" type="ORF">SR876_01000</name>
</gene>
<dbReference type="Pfam" id="PF00881">
    <property type="entry name" value="Nitroreductase"/>
    <property type="match status" value="2"/>
</dbReference>
<evidence type="ECO:0000259" key="4">
    <source>
        <dbReference type="Pfam" id="PF00881"/>
    </source>
</evidence>
<dbReference type="SUPFAM" id="SSF55469">
    <property type="entry name" value="FMN-dependent nitroreductase-like"/>
    <property type="match status" value="1"/>
</dbReference>
<keyword evidence="2" id="KW-0560">Oxidoreductase</keyword>